<dbReference type="SUPFAM" id="SSF53328">
    <property type="entry name" value="Formyltransferase"/>
    <property type="match status" value="1"/>
</dbReference>
<protein>
    <submittedName>
        <fullName evidence="2">Methionyl-tRNA formyltransferase</fullName>
    </submittedName>
</protein>
<dbReference type="PANTHER" id="PTHR11138:SF5">
    <property type="entry name" value="METHIONYL-TRNA FORMYLTRANSFERASE, MITOCHONDRIAL"/>
    <property type="match status" value="1"/>
</dbReference>
<dbReference type="PANTHER" id="PTHR11138">
    <property type="entry name" value="METHIONYL-TRNA FORMYLTRANSFERASE"/>
    <property type="match status" value="1"/>
</dbReference>
<organism evidence="2 3">
    <name type="scientific">Methylobacterium crusticola</name>
    <dbReference type="NCBI Taxonomy" id="1697972"/>
    <lineage>
        <taxon>Bacteria</taxon>
        <taxon>Pseudomonadati</taxon>
        <taxon>Pseudomonadota</taxon>
        <taxon>Alphaproteobacteria</taxon>
        <taxon>Hyphomicrobiales</taxon>
        <taxon>Methylobacteriaceae</taxon>
        <taxon>Methylobacterium</taxon>
    </lineage>
</organism>
<evidence type="ECO:0000259" key="1">
    <source>
        <dbReference type="Pfam" id="PF00551"/>
    </source>
</evidence>
<dbReference type="Pfam" id="PF00551">
    <property type="entry name" value="Formyl_trans_N"/>
    <property type="match status" value="1"/>
</dbReference>
<dbReference type="InterPro" id="IPR036477">
    <property type="entry name" value="Formyl_transf_N_sf"/>
</dbReference>
<dbReference type="CDD" id="cd08369">
    <property type="entry name" value="FMT_core"/>
    <property type="match status" value="1"/>
</dbReference>
<name>A0ABQ4R6H3_9HYPH</name>
<feature type="domain" description="Formyl transferase N-terminal" evidence="1">
    <location>
        <begin position="80"/>
        <end position="226"/>
    </location>
</feature>
<gene>
    <name evidence="2" type="primary">fmt_3</name>
    <name evidence="2" type="ORF">OPKNFCMD_6078</name>
</gene>
<accession>A0ABQ4R6H3</accession>
<evidence type="ECO:0000313" key="2">
    <source>
        <dbReference type="EMBL" id="GJD53303.1"/>
    </source>
</evidence>
<evidence type="ECO:0000313" key="3">
    <source>
        <dbReference type="Proteomes" id="UP001055167"/>
    </source>
</evidence>
<dbReference type="InterPro" id="IPR002376">
    <property type="entry name" value="Formyl_transf_N"/>
</dbReference>
<proteinExistence type="predicted"/>
<reference evidence="2" key="2">
    <citation type="submission" date="2021-08" db="EMBL/GenBank/DDBJ databases">
        <authorList>
            <person name="Tani A."/>
            <person name="Ola A."/>
            <person name="Ogura Y."/>
            <person name="Katsura K."/>
            <person name="Hayashi T."/>
        </authorList>
    </citation>
    <scope>NUCLEOTIDE SEQUENCE</scope>
    <source>
        <strain evidence="2">KCTC 52305</strain>
    </source>
</reference>
<dbReference type="Gene3D" id="3.40.50.12230">
    <property type="match status" value="1"/>
</dbReference>
<dbReference type="RefSeq" id="WP_128560365.1">
    <property type="nucleotide sequence ID" value="NZ_BPQH01000027.1"/>
</dbReference>
<keyword evidence="3" id="KW-1185">Reference proteome</keyword>
<dbReference type="EMBL" id="BPQH01000027">
    <property type="protein sequence ID" value="GJD53303.1"/>
    <property type="molecule type" value="Genomic_DNA"/>
</dbReference>
<sequence length="282" mass="29960">MRIALFTLEALANARPVRRFVAGHAARIAFVGLSDPERPSVGGLTGQVRRHLARSGPGFLPYLAVNFGLPDIVRALAPATQRLAGSSAVPEATPLAALCRRHGLPHATIADVNAPETTALLRQHGADLIVSFHFDQIFDAATLAAVPTGGVNVHPSLLPRHRGPVPTLHALMDEEPAFGVTVHRLAAAIDAGGILAQEAVALPPGTTASRAAMRLHEAGLPLLEEVLEEARREDRLPAGRSVPLLPYCGFPTPAQLRALRRRGRRLVDAGDLREALSLSLRP</sequence>
<reference evidence="2" key="1">
    <citation type="journal article" date="2021" name="Front. Microbiol.">
        <title>Comprehensive Comparative Genomics and Phenotyping of Methylobacterium Species.</title>
        <authorList>
            <person name="Alessa O."/>
            <person name="Ogura Y."/>
            <person name="Fujitani Y."/>
            <person name="Takami H."/>
            <person name="Hayashi T."/>
            <person name="Sahin N."/>
            <person name="Tani A."/>
        </authorList>
    </citation>
    <scope>NUCLEOTIDE SEQUENCE</scope>
    <source>
        <strain evidence="2">KCTC 52305</strain>
    </source>
</reference>
<comment type="caution">
    <text evidence="2">The sequence shown here is derived from an EMBL/GenBank/DDBJ whole genome shotgun (WGS) entry which is preliminary data.</text>
</comment>
<dbReference type="Proteomes" id="UP001055167">
    <property type="component" value="Unassembled WGS sequence"/>
</dbReference>